<dbReference type="Pfam" id="PF13396">
    <property type="entry name" value="PLDc_N"/>
    <property type="match status" value="1"/>
</dbReference>
<feature type="transmembrane region" description="Helical" evidence="6">
    <location>
        <begin position="104"/>
        <end position="125"/>
    </location>
</feature>
<evidence type="ECO:0000313" key="8">
    <source>
        <dbReference type="EMBL" id="KAK3935621.1"/>
    </source>
</evidence>
<proteinExistence type="predicted"/>
<comment type="caution">
    <text evidence="8">The sequence shown here is derived from an EMBL/GenBank/DDBJ whole genome shotgun (WGS) entry which is preliminary data.</text>
</comment>
<evidence type="ECO:0000256" key="5">
    <source>
        <dbReference type="ARBA" id="ARBA00023136"/>
    </source>
</evidence>
<feature type="domain" description="Cardiolipin synthase N-terminal" evidence="7">
    <location>
        <begin position="85"/>
        <end position="126"/>
    </location>
</feature>
<evidence type="ECO:0000313" key="9">
    <source>
        <dbReference type="Proteomes" id="UP001303473"/>
    </source>
</evidence>
<organism evidence="8 9">
    <name type="scientific">Diplogelasinospora grovesii</name>
    <dbReference type="NCBI Taxonomy" id="303347"/>
    <lineage>
        <taxon>Eukaryota</taxon>
        <taxon>Fungi</taxon>
        <taxon>Dikarya</taxon>
        <taxon>Ascomycota</taxon>
        <taxon>Pezizomycotina</taxon>
        <taxon>Sordariomycetes</taxon>
        <taxon>Sordariomycetidae</taxon>
        <taxon>Sordariales</taxon>
        <taxon>Diplogelasinosporaceae</taxon>
        <taxon>Diplogelasinospora</taxon>
    </lineage>
</organism>
<keyword evidence="2" id="KW-1003">Cell membrane</keyword>
<dbReference type="GO" id="GO:0005886">
    <property type="term" value="C:plasma membrane"/>
    <property type="evidence" value="ECO:0007669"/>
    <property type="project" value="UniProtKB-SubCell"/>
</dbReference>
<protein>
    <recommendedName>
        <fullName evidence="7">Cardiolipin synthase N-terminal domain-containing protein</fullName>
    </recommendedName>
</protein>
<keyword evidence="3 6" id="KW-0812">Transmembrane</keyword>
<dbReference type="AlphaFoldDB" id="A0AAN6MZ47"/>
<gene>
    <name evidence="8" type="ORF">QBC46DRAFT_397028</name>
</gene>
<evidence type="ECO:0000256" key="1">
    <source>
        <dbReference type="ARBA" id="ARBA00004651"/>
    </source>
</evidence>
<reference evidence="9" key="1">
    <citation type="journal article" date="2023" name="Mol. Phylogenet. Evol.">
        <title>Genome-scale phylogeny and comparative genomics of the fungal order Sordariales.</title>
        <authorList>
            <person name="Hensen N."/>
            <person name="Bonometti L."/>
            <person name="Westerberg I."/>
            <person name="Brannstrom I.O."/>
            <person name="Guillou S."/>
            <person name="Cros-Aarteil S."/>
            <person name="Calhoun S."/>
            <person name="Haridas S."/>
            <person name="Kuo A."/>
            <person name="Mondo S."/>
            <person name="Pangilinan J."/>
            <person name="Riley R."/>
            <person name="LaButti K."/>
            <person name="Andreopoulos B."/>
            <person name="Lipzen A."/>
            <person name="Chen C."/>
            <person name="Yan M."/>
            <person name="Daum C."/>
            <person name="Ng V."/>
            <person name="Clum A."/>
            <person name="Steindorff A."/>
            <person name="Ohm R.A."/>
            <person name="Martin F."/>
            <person name="Silar P."/>
            <person name="Natvig D.O."/>
            <person name="Lalanne C."/>
            <person name="Gautier V."/>
            <person name="Ament-Velasquez S.L."/>
            <person name="Kruys A."/>
            <person name="Hutchinson M.I."/>
            <person name="Powell A.J."/>
            <person name="Barry K."/>
            <person name="Miller A.N."/>
            <person name="Grigoriev I.V."/>
            <person name="Debuchy R."/>
            <person name="Gladieux P."/>
            <person name="Hiltunen Thoren M."/>
            <person name="Johannesson H."/>
        </authorList>
    </citation>
    <scope>NUCLEOTIDE SEQUENCE [LARGE SCALE GENOMIC DNA]</scope>
    <source>
        <strain evidence="9">CBS 340.73</strain>
    </source>
</reference>
<keyword evidence="4 6" id="KW-1133">Transmembrane helix</keyword>
<evidence type="ECO:0000256" key="4">
    <source>
        <dbReference type="ARBA" id="ARBA00022989"/>
    </source>
</evidence>
<evidence type="ECO:0000256" key="6">
    <source>
        <dbReference type="SAM" id="Phobius"/>
    </source>
</evidence>
<dbReference type="Proteomes" id="UP001303473">
    <property type="component" value="Unassembled WGS sequence"/>
</dbReference>
<dbReference type="InterPro" id="IPR027379">
    <property type="entry name" value="CLS_N"/>
</dbReference>
<feature type="transmembrane region" description="Helical" evidence="6">
    <location>
        <begin position="70"/>
        <end position="92"/>
    </location>
</feature>
<keyword evidence="9" id="KW-1185">Reference proteome</keyword>
<evidence type="ECO:0000259" key="7">
    <source>
        <dbReference type="Pfam" id="PF13396"/>
    </source>
</evidence>
<dbReference type="EMBL" id="MU853914">
    <property type="protein sequence ID" value="KAK3935621.1"/>
    <property type="molecule type" value="Genomic_DNA"/>
</dbReference>
<feature type="transmembrane region" description="Helical" evidence="6">
    <location>
        <begin position="21"/>
        <end position="50"/>
    </location>
</feature>
<comment type="subcellular location">
    <subcellularLocation>
        <location evidence="1">Cell membrane</location>
        <topology evidence="1">Multi-pass membrane protein</topology>
    </subcellularLocation>
</comment>
<evidence type="ECO:0000256" key="2">
    <source>
        <dbReference type="ARBA" id="ARBA00022475"/>
    </source>
</evidence>
<name>A0AAN6MZ47_9PEZI</name>
<keyword evidence="5 6" id="KW-0472">Membrane</keyword>
<accession>A0AAN6MZ47</accession>
<evidence type="ECO:0000256" key="3">
    <source>
        <dbReference type="ARBA" id="ARBA00022692"/>
    </source>
</evidence>
<sequence length="141" mass="15486">MFPKIITFCIIITSPAKSERIIASMLSNALISNFILQFCLASLAFALPFADETLATRSEGVAAVVHENSWQFGTGGGILGLVVLILDILVFIEVFKSNRPPSSKLLWCLLVFFFPIIGMLIYWLFSNRTAHKSGAGYEPVA</sequence>